<reference evidence="2" key="1">
    <citation type="submission" date="2017-07" db="EMBL/GenBank/DDBJ databases">
        <authorList>
            <person name="Mikheyev A."/>
            <person name="Grau M."/>
        </authorList>
    </citation>
    <scope>NUCLEOTIDE SEQUENCE</scope>
    <source>
        <tissue evidence="2">Venom_gland</tissue>
    </source>
</reference>
<proteinExistence type="predicted"/>
<feature type="region of interest" description="Disordered" evidence="1">
    <location>
        <begin position="1"/>
        <end position="109"/>
    </location>
</feature>
<protein>
    <submittedName>
        <fullName evidence="2">Uncharacterized protein</fullName>
    </submittedName>
</protein>
<feature type="compositionally biased region" description="Basic and acidic residues" evidence="1">
    <location>
        <begin position="64"/>
        <end position="74"/>
    </location>
</feature>
<dbReference type="AlphaFoldDB" id="A0A2D4I8Z8"/>
<organism evidence="2">
    <name type="scientific">Micrurus lemniscatus lemniscatus</name>
    <dbReference type="NCBI Taxonomy" id="129467"/>
    <lineage>
        <taxon>Eukaryota</taxon>
        <taxon>Metazoa</taxon>
        <taxon>Chordata</taxon>
        <taxon>Craniata</taxon>
        <taxon>Vertebrata</taxon>
        <taxon>Euteleostomi</taxon>
        <taxon>Lepidosauria</taxon>
        <taxon>Squamata</taxon>
        <taxon>Bifurcata</taxon>
        <taxon>Unidentata</taxon>
        <taxon>Episquamata</taxon>
        <taxon>Toxicofera</taxon>
        <taxon>Serpentes</taxon>
        <taxon>Colubroidea</taxon>
        <taxon>Elapidae</taxon>
        <taxon>Elapinae</taxon>
        <taxon>Micrurus</taxon>
    </lineage>
</organism>
<name>A0A2D4I8Z8_MICLE</name>
<accession>A0A2D4I8Z8</accession>
<sequence>MKDSEASGSLPLSRLPHSAGEETRLSAPVQDSLDGAGMGMELRGCPSPARWSPPGTFSWSAQPPRDRMTGEREAALQPIWRRPRGQKRNGEGTPGKAAAKGLQLTENSP</sequence>
<evidence type="ECO:0000313" key="2">
    <source>
        <dbReference type="EMBL" id="LAA80672.1"/>
    </source>
</evidence>
<evidence type="ECO:0000256" key="1">
    <source>
        <dbReference type="SAM" id="MobiDB-lite"/>
    </source>
</evidence>
<reference evidence="2" key="2">
    <citation type="submission" date="2017-11" db="EMBL/GenBank/DDBJ databases">
        <title>Coralsnake Venomics: Analyses of Venom Gland Transcriptomes and Proteomes of Six Brazilian Taxa.</title>
        <authorList>
            <person name="Aird S.D."/>
            <person name="Jorge da Silva N."/>
            <person name="Qiu L."/>
            <person name="Villar-Briones A."/>
            <person name="Aparecida-Saddi V."/>
            <person name="Campos-Telles M.P."/>
            <person name="Grau M."/>
            <person name="Mikheyev A.S."/>
        </authorList>
    </citation>
    <scope>NUCLEOTIDE SEQUENCE</scope>
    <source>
        <tissue evidence="2">Venom_gland</tissue>
    </source>
</reference>
<dbReference type="EMBL" id="IACK01089517">
    <property type="protein sequence ID" value="LAA80672.1"/>
    <property type="molecule type" value="Transcribed_RNA"/>
</dbReference>
<dbReference type="EMBL" id="IACK01089518">
    <property type="protein sequence ID" value="LAA80676.1"/>
    <property type="molecule type" value="Transcribed_RNA"/>
</dbReference>